<gene>
    <name evidence="1" type="ORF">PAECIP111893_02191</name>
</gene>
<evidence type="ECO:0000313" key="2">
    <source>
        <dbReference type="Proteomes" id="UP000838686"/>
    </source>
</evidence>
<evidence type="ECO:0000313" key="1">
    <source>
        <dbReference type="EMBL" id="CAH1204219.1"/>
    </source>
</evidence>
<organism evidence="1 2">
    <name type="scientific">Paenibacillus plantiphilus</name>
    <dbReference type="NCBI Taxonomy" id="2905650"/>
    <lineage>
        <taxon>Bacteria</taxon>
        <taxon>Bacillati</taxon>
        <taxon>Bacillota</taxon>
        <taxon>Bacilli</taxon>
        <taxon>Bacillales</taxon>
        <taxon>Paenibacillaceae</taxon>
        <taxon>Paenibacillus</taxon>
    </lineage>
</organism>
<dbReference type="RefSeq" id="WP_236341583.1">
    <property type="nucleotide sequence ID" value="NZ_CAKMMF010000010.1"/>
</dbReference>
<protein>
    <submittedName>
        <fullName evidence="1">Uncharacterized protein</fullName>
    </submittedName>
</protein>
<sequence length="53" mass="5578">MLLLLIIIAVAGSVLYSLLIPPVPESAAADIQKQSDTVSAIGSEEPTYTNIHL</sequence>
<accession>A0ABN8GIG5</accession>
<proteinExistence type="predicted"/>
<name>A0ABN8GIG5_9BACL</name>
<dbReference type="EMBL" id="CAKMMF010000010">
    <property type="protein sequence ID" value="CAH1204219.1"/>
    <property type="molecule type" value="Genomic_DNA"/>
</dbReference>
<dbReference type="Proteomes" id="UP000838686">
    <property type="component" value="Unassembled WGS sequence"/>
</dbReference>
<reference evidence="1" key="1">
    <citation type="submission" date="2022-01" db="EMBL/GenBank/DDBJ databases">
        <authorList>
            <person name="Criscuolo A."/>
        </authorList>
    </citation>
    <scope>NUCLEOTIDE SEQUENCE</scope>
    <source>
        <strain evidence="1">CIP111893</strain>
    </source>
</reference>
<comment type="caution">
    <text evidence="1">The sequence shown here is derived from an EMBL/GenBank/DDBJ whole genome shotgun (WGS) entry which is preliminary data.</text>
</comment>
<keyword evidence="2" id="KW-1185">Reference proteome</keyword>